<reference evidence="2 3" key="1">
    <citation type="submission" date="2022-10" db="EMBL/GenBank/DDBJ databases">
        <title>Xanthomonas sp. H13-6.</title>
        <authorList>
            <person name="Liu X."/>
            <person name="Deng Z."/>
            <person name="Jiang Y."/>
            <person name="Yu T."/>
            <person name="Ai J."/>
        </authorList>
    </citation>
    <scope>NUCLEOTIDE SEQUENCE [LARGE SCALE GENOMIC DNA]</scope>
    <source>
        <strain evidence="2 3">H13-6</strain>
    </source>
</reference>
<proteinExistence type="predicted"/>
<dbReference type="EMBL" id="JAPCHY010000001">
    <property type="protein sequence ID" value="MCW4471284.1"/>
    <property type="molecule type" value="Genomic_DNA"/>
</dbReference>
<sequence>MNSEYASAGADALDANPMRLTNFFYVVLGTLNIALALWSMQGVTRAISAGGWQAGLGLRVTVVVLMLVLGALQFRQAMRHFKISYTPEEIGPFVSPGGDSSNRQYLASVAAEGISKASTPDSALGSMLYGLIPKLAYAPVPIRYHAEMQLRHAAHVLVLILCFGLAWLFAQPAVFAWMALAYFVIAVAVLKPHRTLQRIGRGVTDTEAGKRPLEIKLPLIMMLVVASVILPAVLQGSVARIPPTPFNPAVVIVPTVAILGSTFIASVLFVLALIAQTRSLASSGVTMQVVENHPFRETSSGLLDTWLDNIPVPRRRYSHDRQARAGTANGEFSGEIMFETEPTLNAGSSAGTLREAFSAAWASESDRPLLGLQLFGLMLGVAAAFMAMAFSRYGQGALVGLVALAFLASSQFALLSAHRLWLRTDFSSTVYWLRYRGAYKFTQSETGNVLHGEGTLREERFKLLNSRLEICVMRIGSVCFGKKETRLVTSVDLLSEECRRMYDLAVGYAQSARHLDREGDIDELERRNLLATPPALPTVAAESSHPVVPQA</sequence>
<feature type="transmembrane region" description="Helical" evidence="1">
    <location>
        <begin position="246"/>
        <end position="274"/>
    </location>
</feature>
<feature type="transmembrane region" description="Helical" evidence="1">
    <location>
        <begin position="213"/>
        <end position="234"/>
    </location>
</feature>
<evidence type="ECO:0000313" key="2">
    <source>
        <dbReference type="EMBL" id="MCW4471284.1"/>
    </source>
</evidence>
<keyword evidence="3" id="KW-1185">Reference proteome</keyword>
<accession>A0ABT3JS16</accession>
<feature type="transmembrane region" description="Helical" evidence="1">
    <location>
        <begin position="152"/>
        <end position="169"/>
    </location>
</feature>
<keyword evidence="1" id="KW-0472">Membrane</keyword>
<feature type="transmembrane region" description="Helical" evidence="1">
    <location>
        <begin position="175"/>
        <end position="192"/>
    </location>
</feature>
<dbReference type="Proteomes" id="UP001209922">
    <property type="component" value="Unassembled WGS sequence"/>
</dbReference>
<evidence type="ECO:0000256" key="1">
    <source>
        <dbReference type="SAM" id="Phobius"/>
    </source>
</evidence>
<feature type="transmembrane region" description="Helical" evidence="1">
    <location>
        <begin position="369"/>
        <end position="390"/>
    </location>
</feature>
<protein>
    <recommendedName>
        <fullName evidence="4">PH domain-containing protein</fullName>
    </recommendedName>
</protein>
<evidence type="ECO:0008006" key="4">
    <source>
        <dbReference type="Google" id="ProtNLM"/>
    </source>
</evidence>
<keyword evidence="1" id="KW-1133">Transmembrane helix</keyword>
<organism evidence="2 3">
    <name type="scientific">Xanthomonas chitinilytica</name>
    <dbReference type="NCBI Taxonomy" id="2989819"/>
    <lineage>
        <taxon>Bacteria</taxon>
        <taxon>Pseudomonadati</taxon>
        <taxon>Pseudomonadota</taxon>
        <taxon>Gammaproteobacteria</taxon>
        <taxon>Lysobacterales</taxon>
        <taxon>Lysobacteraceae</taxon>
        <taxon>Xanthomonas</taxon>
    </lineage>
</organism>
<feature type="transmembrane region" description="Helical" evidence="1">
    <location>
        <begin position="52"/>
        <end position="72"/>
    </location>
</feature>
<comment type="caution">
    <text evidence="2">The sequence shown here is derived from an EMBL/GenBank/DDBJ whole genome shotgun (WGS) entry which is preliminary data.</text>
</comment>
<feature type="transmembrane region" description="Helical" evidence="1">
    <location>
        <begin position="396"/>
        <end position="415"/>
    </location>
</feature>
<evidence type="ECO:0000313" key="3">
    <source>
        <dbReference type="Proteomes" id="UP001209922"/>
    </source>
</evidence>
<gene>
    <name evidence="2" type="ORF">OK345_02020</name>
</gene>
<name>A0ABT3JS16_9XANT</name>
<keyword evidence="1" id="KW-0812">Transmembrane</keyword>
<dbReference type="RefSeq" id="WP_265126220.1">
    <property type="nucleotide sequence ID" value="NZ_JAPCHY010000001.1"/>
</dbReference>
<feature type="transmembrane region" description="Helical" evidence="1">
    <location>
        <begin position="23"/>
        <end position="40"/>
    </location>
</feature>